<keyword evidence="2" id="KW-1133">Transmembrane helix</keyword>
<feature type="transmembrane region" description="Helical" evidence="2">
    <location>
        <begin position="213"/>
        <end position="235"/>
    </location>
</feature>
<keyword evidence="4" id="KW-1185">Reference proteome</keyword>
<evidence type="ECO:0000256" key="2">
    <source>
        <dbReference type="SAM" id="Phobius"/>
    </source>
</evidence>
<dbReference type="Proteomes" id="UP000235371">
    <property type="component" value="Unassembled WGS sequence"/>
</dbReference>
<organism evidence="3 4">
    <name type="scientific">Hyaloscypha bicolor E</name>
    <dbReference type="NCBI Taxonomy" id="1095630"/>
    <lineage>
        <taxon>Eukaryota</taxon>
        <taxon>Fungi</taxon>
        <taxon>Dikarya</taxon>
        <taxon>Ascomycota</taxon>
        <taxon>Pezizomycotina</taxon>
        <taxon>Leotiomycetes</taxon>
        <taxon>Helotiales</taxon>
        <taxon>Hyaloscyphaceae</taxon>
        <taxon>Hyaloscypha</taxon>
        <taxon>Hyaloscypha bicolor</taxon>
    </lineage>
</organism>
<protein>
    <recommendedName>
        <fullName evidence="5">Mid2 domain-containing protein</fullName>
    </recommendedName>
</protein>
<accession>A0A2J6SLE9</accession>
<name>A0A2J6SLE9_9HELO</name>
<dbReference type="STRING" id="1095630.A0A2J6SLE9"/>
<keyword evidence="2" id="KW-0472">Membrane</keyword>
<feature type="region of interest" description="Disordered" evidence="1">
    <location>
        <begin position="180"/>
        <end position="205"/>
    </location>
</feature>
<evidence type="ECO:0000313" key="3">
    <source>
        <dbReference type="EMBL" id="PMD51588.1"/>
    </source>
</evidence>
<gene>
    <name evidence="3" type="ORF">K444DRAFT_234624</name>
</gene>
<dbReference type="RefSeq" id="XP_024728492.1">
    <property type="nucleotide sequence ID" value="XM_024871263.1"/>
</dbReference>
<sequence>MSNYSPETHEGIVTSWAPIASTFPSSKGCETLFWSVVPSTLAAWDPGYGLTVDSNVHCVPPAVTSWWNQDRLGVNSLTRVSLGPITCPVGYSTVSTEVENQSSTFVACCPPGYTFVAIKSLGNTGQCSSVIPANQVITYAARDASSTWHTFTTSYTTASPAWGIQINGYNIAQVTATTSTSSDTSSSTSSGTGSTSPSATPLPSSGLSTGAKAGIGIGVTLVAIALGALIVFILARRKSRRNGRAVAIPTSGLAGAYEPKSGYTDQVQVYELDNRADVGMGELDGREAPVEMQSRTPVDIKPPSH</sequence>
<dbReference type="InParanoid" id="A0A2J6SLE9"/>
<evidence type="ECO:0000313" key="4">
    <source>
        <dbReference type="Proteomes" id="UP000235371"/>
    </source>
</evidence>
<evidence type="ECO:0000256" key="1">
    <source>
        <dbReference type="SAM" id="MobiDB-lite"/>
    </source>
</evidence>
<feature type="region of interest" description="Disordered" evidence="1">
    <location>
        <begin position="286"/>
        <end position="305"/>
    </location>
</feature>
<keyword evidence="2" id="KW-0812">Transmembrane</keyword>
<evidence type="ECO:0008006" key="5">
    <source>
        <dbReference type="Google" id="ProtNLM"/>
    </source>
</evidence>
<dbReference type="GeneID" id="36579345"/>
<dbReference type="EMBL" id="KZ613912">
    <property type="protein sequence ID" value="PMD51588.1"/>
    <property type="molecule type" value="Genomic_DNA"/>
</dbReference>
<dbReference type="OrthoDB" id="4497263at2759"/>
<proteinExistence type="predicted"/>
<dbReference type="AlphaFoldDB" id="A0A2J6SLE9"/>
<reference evidence="3 4" key="1">
    <citation type="submission" date="2016-04" db="EMBL/GenBank/DDBJ databases">
        <title>A degradative enzymes factory behind the ericoid mycorrhizal symbiosis.</title>
        <authorList>
            <consortium name="DOE Joint Genome Institute"/>
            <person name="Martino E."/>
            <person name="Morin E."/>
            <person name="Grelet G."/>
            <person name="Kuo A."/>
            <person name="Kohler A."/>
            <person name="Daghino S."/>
            <person name="Barry K."/>
            <person name="Choi C."/>
            <person name="Cichocki N."/>
            <person name="Clum A."/>
            <person name="Copeland A."/>
            <person name="Hainaut M."/>
            <person name="Haridas S."/>
            <person name="Labutti K."/>
            <person name="Lindquist E."/>
            <person name="Lipzen A."/>
            <person name="Khouja H.-R."/>
            <person name="Murat C."/>
            <person name="Ohm R."/>
            <person name="Olson A."/>
            <person name="Spatafora J."/>
            <person name="Veneault-Fourrey C."/>
            <person name="Henrissat B."/>
            <person name="Grigoriev I."/>
            <person name="Martin F."/>
            <person name="Perotto S."/>
        </authorList>
    </citation>
    <scope>NUCLEOTIDE SEQUENCE [LARGE SCALE GENOMIC DNA]</scope>
    <source>
        <strain evidence="3 4">E</strain>
    </source>
</reference>